<reference evidence="3" key="1">
    <citation type="journal article" date="2023" name="Mol. Biol. Evol.">
        <title>Third-Generation Sequencing Reveals the Adaptive Role of the Epigenome in Three Deep-Sea Polychaetes.</title>
        <authorList>
            <person name="Perez M."/>
            <person name="Aroh O."/>
            <person name="Sun Y."/>
            <person name="Lan Y."/>
            <person name="Juniper S.K."/>
            <person name="Young C.R."/>
            <person name="Angers B."/>
            <person name="Qian P.Y."/>
        </authorList>
    </citation>
    <scope>NUCLEOTIDE SEQUENCE</scope>
    <source>
        <strain evidence="3">R07B-5</strain>
    </source>
</reference>
<evidence type="ECO:0000313" key="3">
    <source>
        <dbReference type="EMBL" id="KAK2181941.1"/>
    </source>
</evidence>
<dbReference type="EMBL" id="JAODUO010000374">
    <property type="protein sequence ID" value="KAK2181941.1"/>
    <property type="molecule type" value="Genomic_DNA"/>
</dbReference>
<dbReference type="Pfam" id="PF00010">
    <property type="entry name" value="HLH"/>
    <property type="match status" value="1"/>
</dbReference>
<feature type="compositionally biased region" description="Basic and acidic residues" evidence="1">
    <location>
        <begin position="138"/>
        <end position="148"/>
    </location>
</feature>
<comment type="caution">
    <text evidence="3">The sequence shown here is derived from an EMBL/GenBank/DDBJ whole genome shotgun (WGS) entry which is preliminary data.</text>
</comment>
<evidence type="ECO:0000256" key="1">
    <source>
        <dbReference type="SAM" id="MobiDB-lite"/>
    </source>
</evidence>
<evidence type="ECO:0000313" key="4">
    <source>
        <dbReference type="Proteomes" id="UP001209878"/>
    </source>
</evidence>
<feature type="domain" description="BHLH" evidence="2">
    <location>
        <begin position="42"/>
        <end position="74"/>
    </location>
</feature>
<dbReference type="Gene3D" id="4.10.280.10">
    <property type="entry name" value="Helix-loop-helix DNA-binding domain"/>
    <property type="match status" value="1"/>
</dbReference>
<evidence type="ECO:0000259" key="2">
    <source>
        <dbReference type="Pfam" id="PF00010"/>
    </source>
</evidence>
<feature type="region of interest" description="Disordered" evidence="1">
    <location>
        <begin position="128"/>
        <end position="148"/>
    </location>
</feature>
<protein>
    <recommendedName>
        <fullName evidence="2">BHLH domain-containing protein</fullName>
    </recommendedName>
</protein>
<dbReference type="Proteomes" id="UP001209878">
    <property type="component" value="Unassembled WGS sequence"/>
</dbReference>
<proteinExistence type="predicted"/>
<gene>
    <name evidence="3" type="ORF">NP493_376g05011</name>
</gene>
<dbReference type="InterPro" id="IPR011598">
    <property type="entry name" value="bHLH_dom"/>
</dbReference>
<dbReference type="AlphaFoldDB" id="A0AAD9L2N4"/>
<dbReference type="SUPFAM" id="SSF47459">
    <property type="entry name" value="HLH, helix-loop-helix DNA-binding domain"/>
    <property type="match status" value="1"/>
</dbReference>
<organism evidence="3 4">
    <name type="scientific">Ridgeia piscesae</name>
    <name type="common">Tubeworm</name>
    <dbReference type="NCBI Taxonomy" id="27915"/>
    <lineage>
        <taxon>Eukaryota</taxon>
        <taxon>Metazoa</taxon>
        <taxon>Spiralia</taxon>
        <taxon>Lophotrochozoa</taxon>
        <taxon>Annelida</taxon>
        <taxon>Polychaeta</taxon>
        <taxon>Sedentaria</taxon>
        <taxon>Canalipalpata</taxon>
        <taxon>Sabellida</taxon>
        <taxon>Siboglinidae</taxon>
        <taxon>Ridgeia</taxon>
    </lineage>
</organism>
<dbReference type="InterPro" id="IPR036638">
    <property type="entry name" value="HLH_DNA-bd_sf"/>
</dbReference>
<keyword evidence="4" id="KW-1185">Reference proteome</keyword>
<name>A0AAD9L2N4_RIDPI</name>
<dbReference type="GO" id="GO:0046983">
    <property type="term" value="F:protein dimerization activity"/>
    <property type="evidence" value="ECO:0007669"/>
    <property type="project" value="InterPro"/>
</dbReference>
<accession>A0AAD9L2N4</accession>
<sequence>MMLKMKTTADDCCCGSMVVVSGLSVAKKYRRAYLRKIRRKEYRKLKAVVPSVAHKEKVSKVTVIEEAIKYIDELHDALADRLNIQQNSNESTKQLDLADLVKSFLASSLPDRRLPVVLQRRHTYEKPLQQPMASRGWTMDDKVPKARS</sequence>